<reference evidence="7" key="1">
    <citation type="submission" date="2023-07" db="EMBL/GenBank/DDBJ databases">
        <authorList>
            <consortium name="AG Swart"/>
            <person name="Singh M."/>
            <person name="Singh A."/>
            <person name="Seah K."/>
            <person name="Emmerich C."/>
        </authorList>
    </citation>
    <scope>NUCLEOTIDE SEQUENCE</scope>
    <source>
        <strain evidence="7">DP1</strain>
    </source>
</reference>
<dbReference type="GO" id="GO:0008270">
    <property type="term" value="F:zinc ion binding"/>
    <property type="evidence" value="ECO:0007669"/>
    <property type="project" value="UniProtKB-KW"/>
</dbReference>
<dbReference type="GO" id="GO:0000981">
    <property type="term" value="F:DNA-binding transcription factor activity, RNA polymerase II-specific"/>
    <property type="evidence" value="ECO:0007669"/>
    <property type="project" value="TreeGrafter"/>
</dbReference>
<gene>
    <name evidence="7" type="ORF">ECRASSUSDP1_LOCUS17004</name>
</gene>
<name>A0AAD1XMK9_EUPCR</name>
<keyword evidence="3 5" id="KW-0863">Zinc-finger</keyword>
<feature type="domain" description="C2H2-type" evidence="6">
    <location>
        <begin position="207"/>
        <end position="234"/>
    </location>
</feature>
<dbReference type="FunFam" id="3.30.160.60:FF:000110">
    <property type="entry name" value="Zinc finger protein-like"/>
    <property type="match status" value="1"/>
</dbReference>
<proteinExistence type="predicted"/>
<evidence type="ECO:0000256" key="2">
    <source>
        <dbReference type="ARBA" id="ARBA00022737"/>
    </source>
</evidence>
<dbReference type="SMART" id="SM00355">
    <property type="entry name" value="ZnF_C2H2"/>
    <property type="match status" value="2"/>
</dbReference>
<dbReference type="Gene3D" id="3.30.160.60">
    <property type="entry name" value="Classic Zinc Finger"/>
    <property type="match status" value="1"/>
</dbReference>
<keyword evidence="4" id="KW-0862">Zinc</keyword>
<evidence type="ECO:0000256" key="5">
    <source>
        <dbReference type="PROSITE-ProRule" id="PRU00042"/>
    </source>
</evidence>
<evidence type="ECO:0000256" key="3">
    <source>
        <dbReference type="ARBA" id="ARBA00022771"/>
    </source>
</evidence>
<feature type="domain" description="C2H2-type" evidence="6">
    <location>
        <begin position="177"/>
        <end position="206"/>
    </location>
</feature>
<dbReference type="InterPro" id="IPR013087">
    <property type="entry name" value="Znf_C2H2_type"/>
</dbReference>
<dbReference type="InterPro" id="IPR036236">
    <property type="entry name" value="Znf_C2H2_sf"/>
</dbReference>
<organism evidence="7 8">
    <name type="scientific">Euplotes crassus</name>
    <dbReference type="NCBI Taxonomy" id="5936"/>
    <lineage>
        <taxon>Eukaryota</taxon>
        <taxon>Sar</taxon>
        <taxon>Alveolata</taxon>
        <taxon>Ciliophora</taxon>
        <taxon>Intramacronucleata</taxon>
        <taxon>Spirotrichea</taxon>
        <taxon>Hypotrichia</taxon>
        <taxon>Euplotida</taxon>
        <taxon>Euplotidae</taxon>
        <taxon>Moneuplotes</taxon>
    </lineage>
</organism>
<keyword evidence="2" id="KW-0677">Repeat</keyword>
<dbReference type="PANTHER" id="PTHR23235:SF120">
    <property type="entry name" value="KRUPPEL-LIKE FACTOR 15"/>
    <property type="match status" value="1"/>
</dbReference>
<dbReference type="SUPFAM" id="SSF57667">
    <property type="entry name" value="beta-beta-alpha zinc fingers"/>
    <property type="match status" value="1"/>
</dbReference>
<dbReference type="Proteomes" id="UP001295684">
    <property type="component" value="Unassembled WGS sequence"/>
</dbReference>
<sequence>MLHEIEEPRNSLIFPGVKLPVIFESRDKNIIINLCAPLKYNQEVFMDEKCCRPIIGIKNDKVLKDLQLENNSENVSNNGANTNCLFSEHQRICSDRILSESLKSHIMFHQSSHLSQRSFGIELKSENSGSTDSSRSSPRIDFISKGSRSEEISVLKDYQYSVTYIKPRGSKRSKRVINCRYDNCQKFFYKTWNFIDHARMHLGVKPFVCNLCRSCFTQKGNLKTHYKSCIQKYS</sequence>
<dbReference type="PANTHER" id="PTHR23235">
    <property type="entry name" value="KRUEPPEL-LIKE TRANSCRIPTION FACTOR"/>
    <property type="match status" value="1"/>
</dbReference>
<evidence type="ECO:0000313" key="8">
    <source>
        <dbReference type="Proteomes" id="UP001295684"/>
    </source>
</evidence>
<dbReference type="PROSITE" id="PS00028">
    <property type="entry name" value="ZINC_FINGER_C2H2_1"/>
    <property type="match status" value="1"/>
</dbReference>
<comment type="caution">
    <text evidence="7">The sequence shown here is derived from an EMBL/GenBank/DDBJ whole genome shotgun (WGS) entry which is preliminary data.</text>
</comment>
<dbReference type="GO" id="GO:0000978">
    <property type="term" value="F:RNA polymerase II cis-regulatory region sequence-specific DNA binding"/>
    <property type="evidence" value="ECO:0007669"/>
    <property type="project" value="TreeGrafter"/>
</dbReference>
<dbReference type="PROSITE" id="PS50157">
    <property type="entry name" value="ZINC_FINGER_C2H2_2"/>
    <property type="match status" value="2"/>
</dbReference>
<evidence type="ECO:0000256" key="1">
    <source>
        <dbReference type="ARBA" id="ARBA00022723"/>
    </source>
</evidence>
<dbReference type="AlphaFoldDB" id="A0AAD1XMK9"/>
<protein>
    <recommendedName>
        <fullName evidence="6">C2H2-type domain-containing protein</fullName>
    </recommendedName>
</protein>
<keyword evidence="1" id="KW-0479">Metal-binding</keyword>
<evidence type="ECO:0000313" key="7">
    <source>
        <dbReference type="EMBL" id="CAI2375641.1"/>
    </source>
</evidence>
<evidence type="ECO:0000256" key="4">
    <source>
        <dbReference type="ARBA" id="ARBA00022833"/>
    </source>
</evidence>
<dbReference type="EMBL" id="CAMPGE010017133">
    <property type="protein sequence ID" value="CAI2375641.1"/>
    <property type="molecule type" value="Genomic_DNA"/>
</dbReference>
<evidence type="ECO:0000259" key="6">
    <source>
        <dbReference type="PROSITE" id="PS50157"/>
    </source>
</evidence>
<keyword evidence="8" id="KW-1185">Reference proteome</keyword>
<accession>A0AAD1XMK9</accession>